<protein>
    <submittedName>
        <fullName evidence="2">Uncharacterized protein</fullName>
    </submittedName>
</protein>
<evidence type="ECO:0000313" key="3">
    <source>
        <dbReference type="Proteomes" id="UP001445076"/>
    </source>
</evidence>
<reference evidence="2 3" key="1">
    <citation type="journal article" date="2024" name="BMC Genomics">
        <title>Genome assembly of redclaw crayfish (Cherax quadricarinatus) provides insights into its immune adaptation and hypoxia tolerance.</title>
        <authorList>
            <person name="Liu Z."/>
            <person name="Zheng J."/>
            <person name="Li H."/>
            <person name="Fang K."/>
            <person name="Wang S."/>
            <person name="He J."/>
            <person name="Zhou D."/>
            <person name="Weng S."/>
            <person name="Chi M."/>
            <person name="Gu Z."/>
            <person name="He J."/>
            <person name="Li F."/>
            <person name="Wang M."/>
        </authorList>
    </citation>
    <scope>NUCLEOTIDE SEQUENCE [LARGE SCALE GENOMIC DNA]</scope>
    <source>
        <strain evidence="2">ZL_2023a</strain>
    </source>
</reference>
<keyword evidence="1" id="KW-1133">Transmembrane helix</keyword>
<sequence length="101" mass="11402">QPSQHQEVHHRVSLSLESVISSTPTNKSYCFSDTMKSWLVPALVFLIMVATVTSQFQASKHDISKICKRMRINCSFRIPHICCVFGRSPQVTYGKSSASQR</sequence>
<comment type="caution">
    <text evidence="2">The sequence shown here is derived from an EMBL/GenBank/DDBJ whole genome shotgun (WGS) entry which is preliminary data.</text>
</comment>
<organism evidence="2 3">
    <name type="scientific">Cherax quadricarinatus</name>
    <name type="common">Australian red claw crayfish</name>
    <dbReference type="NCBI Taxonomy" id="27406"/>
    <lineage>
        <taxon>Eukaryota</taxon>
        <taxon>Metazoa</taxon>
        <taxon>Ecdysozoa</taxon>
        <taxon>Arthropoda</taxon>
        <taxon>Crustacea</taxon>
        <taxon>Multicrustacea</taxon>
        <taxon>Malacostraca</taxon>
        <taxon>Eumalacostraca</taxon>
        <taxon>Eucarida</taxon>
        <taxon>Decapoda</taxon>
        <taxon>Pleocyemata</taxon>
        <taxon>Astacidea</taxon>
        <taxon>Parastacoidea</taxon>
        <taxon>Parastacidae</taxon>
        <taxon>Cherax</taxon>
    </lineage>
</organism>
<keyword evidence="3" id="KW-1185">Reference proteome</keyword>
<feature type="non-terminal residue" evidence="2">
    <location>
        <position position="1"/>
    </location>
</feature>
<dbReference type="Proteomes" id="UP001445076">
    <property type="component" value="Unassembled WGS sequence"/>
</dbReference>
<feature type="transmembrane region" description="Helical" evidence="1">
    <location>
        <begin position="38"/>
        <end position="56"/>
    </location>
</feature>
<proteinExistence type="predicted"/>
<keyword evidence="1" id="KW-0812">Transmembrane</keyword>
<dbReference type="AlphaFoldDB" id="A0AAW0XX56"/>
<accession>A0AAW0XX56</accession>
<gene>
    <name evidence="2" type="ORF">OTU49_000798</name>
</gene>
<keyword evidence="1" id="KW-0472">Membrane</keyword>
<dbReference type="EMBL" id="JARKIK010000022">
    <property type="protein sequence ID" value="KAK8744436.1"/>
    <property type="molecule type" value="Genomic_DNA"/>
</dbReference>
<evidence type="ECO:0000313" key="2">
    <source>
        <dbReference type="EMBL" id="KAK8744436.1"/>
    </source>
</evidence>
<name>A0AAW0XX56_CHEQU</name>
<evidence type="ECO:0000256" key="1">
    <source>
        <dbReference type="SAM" id="Phobius"/>
    </source>
</evidence>